<feature type="region of interest" description="Disordered" evidence="1">
    <location>
        <begin position="497"/>
        <end position="674"/>
    </location>
</feature>
<evidence type="ECO:0000313" key="3">
    <source>
        <dbReference type="Proteomes" id="UP001150266"/>
    </source>
</evidence>
<proteinExistence type="predicted"/>
<keyword evidence="3" id="KW-1185">Reference proteome</keyword>
<feature type="compositionally biased region" description="Polar residues" evidence="1">
    <location>
        <begin position="8"/>
        <end position="44"/>
    </location>
</feature>
<feature type="compositionally biased region" description="Polar residues" evidence="1">
    <location>
        <begin position="455"/>
        <end position="467"/>
    </location>
</feature>
<feature type="region of interest" description="Disordered" evidence="1">
    <location>
        <begin position="444"/>
        <end position="474"/>
    </location>
</feature>
<feature type="compositionally biased region" description="Basic and acidic residues" evidence="1">
    <location>
        <begin position="84"/>
        <end position="100"/>
    </location>
</feature>
<organism evidence="2 3">
    <name type="scientific">Lentinula aciculospora</name>
    <dbReference type="NCBI Taxonomy" id="153920"/>
    <lineage>
        <taxon>Eukaryota</taxon>
        <taxon>Fungi</taxon>
        <taxon>Dikarya</taxon>
        <taxon>Basidiomycota</taxon>
        <taxon>Agaricomycotina</taxon>
        <taxon>Agaricomycetes</taxon>
        <taxon>Agaricomycetidae</taxon>
        <taxon>Agaricales</taxon>
        <taxon>Marasmiineae</taxon>
        <taxon>Omphalotaceae</taxon>
        <taxon>Lentinula</taxon>
    </lineage>
</organism>
<sequence length="674" mass="72144">MGVGLGLTQPSGSPQNEVSRPSTQTWTRSASVTASKPPTKTSSVFGIGKTLSRKMSGRLGVPKRAPSFDVGPVTSAPAILVQEHARTSLHERRAMPKKVSETSGSRGDAPNLQLSMDNRATPKGSLPPPKISPTLHRPSPTQDGEIHTPLLKTSLISSPQPSPTSATSHSGSKNKIWNLMKRISTGGLRDNYRDNGAGIPTSPLPPPPPVPALPKDLVMYPTEMVRKARADVTEMLHKRNDTSTTIQSPNGKHSSPGSIRPPTTPARMNVPLETPTSSTRPGTATRSSSPISSSDIGSSRFFNRTQSQRSSTSSYGDQIPPVPTAPGVRLQQHILPPSELYQLHLNLERSKDESQTRAMASSKSTNYSHSLSSLNTTPSISHSRSQVNLKLQTQAKSAPTEDWMIVPTPMEEKSGFSLPVPRRQKGSDNIEEAILRRPPLAYDNRRITSTDEVTRSSTGTASRQAKISGSPVAYGAPNAYSTASGVSGGNVGSRLSSPAIPLKSPRRVASASSASSTWSGRISSPTMPPLPATSSAVSAGGHQKLPEAHMKSDAESSRRAMRKSLGFGIPSEKTPINFVRKRTHSNSSRPRTSPAAHISSTTPSRLPQSETSQHPRSHTFGVLSDKEKDDKWDDLLERSKRAGGTLHVNGGLKGLDSDRLQFSVNDSGDELDEL</sequence>
<feature type="region of interest" description="Disordered" evidence="1">
    <location>
        <begin position="84"/>
        <end position="215"/>
    </location>
</feature>
<feature type="compositionally biased region" description="Polar residues" evidence="1">
    <location>
        <begin position="598"/>
        <end position="614"/>
    </location>
</feature>
<feature type="compositionally biased region" description="Basic and acidic residues" evidence="1">
    <location>
        <begin position="544"/>
        <end position="558"/>
    </location>
</feature>
<feature type="compositionally biased region" description="Polar residues" evidence="1">
    <location>
        <begin position="356"/>
        <end position="383"/>
    </location>
</feature>
<reference evidence="2" key="1">
    <citation type="submission" date="2022-08" db="EMBL/GenBank/DDBJ databases">
        <title>A Global Phylogenomic Analysis of the Shiitake Genus Lentinula.</title>
        <authorList>
            <consortium name="DOE Joint Genome Institute"/>
            <person name="Sierra-Patev S."/>
            <person name="Min B."/>
            <person name="Naranjo-Ortiz M."/>
            <person name="Looney B."/>
            <person name="Konkel Z."/>
            <person name="Slot J.C."/>
            <person name="Sakamoto Y."/>
            <person name="Steenwyk J.L."/>
            <person name="Rokas A."/>
            <person name="Carro J."/>
            <person name="Camarero S."/>
            <person name="Ferreira P."/>
            <person name="Molpeceres G."/>
            <person name="Ruiz-Duenas F.J."/>
            <person name="Serrano A."/>
            <person name="Henrissat B."/>
            <person name="Drula E."/>
            <person name="Hughes K.W."/>
            <person name="Mata J.L."/>
            <person name="Ishikawa N.K."/>
            <person name="Vargas-Isla R."/>
            <person name="Ushijima S."/>
            <person name="Smith C.A."/>
            <person name="Ahrendt S."/>
            <person name="Andreopoulos W."/>
            <person name="He G."/>
            <person name="Labutti K."/>
            <person name="Lipzen A."/>
            <person name="Ng V."/>
            <person name="Riley R."/>
            <person name="Sandor L."/>
            <person name="Barry K."/>
            <person name="Martinez A.T."/>
            <person name="Xiao Y."/>
            <person name="Gibbons J.G."/>
            <person name="Terashima K."/>
            <person name="Grigoriev I.V."/>
            <person name="Hibbett D.S."/>
        </authorList>
    </citation>
    <scope>NUCLEOTIDE SEQUENCE</scope>
    <source>
        <strain evidence="2">JLM2183</strain>
    </source>
</reference>
<feature type="compositionally biased region" description="Low complexity" evidence="1">
    <location>
        <begin position="507"/>
        <end position="524"/>
    </location>
</feature>
<feature type="compositionally biased region" description="Basic and acidic residues" evidence="1">
    <location>
        <begin position="444"/>
        <end position="454"/>
    </location>
</feature>
<gene>
    <name evidence="2" type="ORF">J3R30DRAFT_918956</name>
</gene>
<evidence type="ECO:0000256" key="1">
    <source>
        <dbReference type="SAM" id="MobiDB-lite"/>
    </source>
</evidence>
<feature type="compositionally biased region" description="Polar residues" evidence="1">
    <location>
        <begin position="242"/>
        <end position="257"/>
    </location>
</feature>
<dbReference type="AlphaFoldDB" id="A0A9W9DVN4"/>
<dbReference type="Proteomes" id="UP001150266">
    <property type="component" value="Unassembled WGS sequence"/>
</dbReference>
<feature type="compositionally biased region" description="Pro residues" evidence="1">
    <location>
        <begin position="202"/>
        <end position="212"/>
    </location>
</feature>
<feature type="region of interest" description="Disordered" evidence="1">
    <location>
        <begin position="351"/>
        <end position="383"/>
    </location>
</feature>
<dbReference type="EMBL" id="JAOTPV010000002">
    <property type="protein sequence ID" value="KAJ4488315.1"/>
    <property type="molecule type" value="Genomic_DNA"/>
</dbReference>
<feature type="compositionally biased region" description="Polar residues" evidence="1">
    <location>
        <begin position="274"/>
        <end position="286"/>
    </location>
</feature>
<feature type="compositionally biased region" description="Basic and acidic residues" evidence="1">
    <location>
        <begin position="624"/>
        <end position="640"/>
    </location>
</feature>
<feature type="region of interest" description="Disordered" evidence="1">
    <location>
        <begin position="1"/>
        <end position="49"/>
    </location>
</feature>
<feature type="compositionally biased region" description="Low complexity" evidence="1">
    <location>
        <begin position="157"/>
        <end position="170"/>
    </location>
</feature>
<protein>
    <submittedName>
        <fullName evidence="2">Uncharacterized protein</fullName>
    </submittedName>
</protein>
<accession>A0A9W9DVN4</accession>
<name>A0A9W9DVN4_9AGAR</name>
<feature type="region of interest" description="Disordered" evidence="1">
    <location>
        <begin position="237"/>
        <end position="328"/>
    </location>
</feature>
<dbReference type="OrthoDB" id="3364707at2759"/>
<evidence type="ECO:0000313" key="2">
    <source>
        <dbReference type="EMBL" id="KAJ4488315.1"/>
    </source>
</evidence>
<comment type="caution">
    <text evidence="2">The sequence shown here is derived from an EMBL/GenBank/DDBJ whole genome shotgun (WGS) entry which is preliminary data.</text>
</comment>
<feature type="compositionally biased region" description="Low complexity" evidence="1">
    <location>
        <begin position="287"/>
        <end position="314"/>
    </location>
</feature>